<keyword evidence="1" id="KW-0479">Metal-binding</keyword>
<dbReference type="SUPFAM" id="SSF57756">
    <property type="entry name" value="Retrovirus zinc finger-like domains"/>
    <property type="match status" value="1"/>
</dbReference>
<dbReference type="AlphaFoldDB" id="A0AAN7Z880"/>
<keyword evidence="4" id="KW-1185">Reference proteome</keyword>
<proteinExistence type="predicted"/>
<organism evidence="3 4">
    <name type="scientific">Pyrocoelia pectoralis</name>
    <dbReference type="NCBI Taxonomy" id="417401"/>
    <lineage>
        <taxon>Eukaryota</taxon>
        <taxon>Metazoa</taxon>
        <taxon>Ecdysozoa</taxon>
        <taxon>Arthropoda</taxon>
        <taxon>Hexapoda</taxon>
        <taxon>Insecta</taxon>
        <taxon>Pterygota</taxon>
        <taxon>Neoptera</taxon>
        <taxon>Endopterygota</taxon>
        <taxon>Coleoptera</taxon>
        <taxon>Polyphaga</taxon>
        <taxon>Elateriformia</taxon>
        <taxon>Elateroidea</taxon>
        <taxon>Lampyridae</taxon>
        <taxon>Lampyrinae</taxon>
        <taxon>Pyrocoelia</taxon>
    </lineage>
</organism>
<sequence length="138" mass="15606">MREKGLDKVKDYITIKLVENSYGGKTGIISLHKDGADRLTKVSHIRVGLSNCRLQEKINVSKCWKYGHMVNTCTNEEVDTTNRCYRCGTEGHRRAECPNERKHCITCGQDGHASGTTMCKIFRSALSAERQKWNDGVK</sequence>
<dbReference type="Proteomes" id="UP001329430">
    <property type="component" value="Chromosome 9"/>
</dbReference>
<protein>
    <recommendedName>
        <fullName evidence="2">CCHC-type domain-containing protein</fullName>
    </recommendedName>
</protein>
<dbReference type="GO" id="GO:0003676">
    <property type="term" value="F:nucleic acid binding"/>
    <property type="evidence" value="ECO:0007669"/>
    <property type="project" value="InterPro"/>
</dbReference>
<gene>
    <name evidence="3" type="ORF">RI129_011932</name>
</gene>
<reference evidence="3 4" key="1">
    <citation type="journal article" date="2024" name="Insects">
        <title>An Improved Chromosome-Level Genome Assembly of the Firefly Pyrocoelia pectoralis.</title>
        <authorList>
            <person name="Fu X."/>
            <person name="Meyer-Rochow V.B."/>
            <person name="Ballantyne L."/>
            <person name="Zhu X."/>
        </authorList>
    </citation>
    <scope>NUCLEOTIDE SEQUENCE [LARGE SCALE GENOMIC DNA]</scope>
    <source>
        <strain evidence="3">XCY_ONT2</strain>
    </source>
</reference>
<evidence type="ECO:0000313" key="3">
    <source>
        <dbReference type="EMBL" id="KAK5639440.1"/>
    </source>
</evidence>
<evidence type="ECO:0000256" key="1">
    <source>
        <dbReference type="PROSITE-ProRule" id="PRU00047"/>
    </source>
</evidence>
<feature type="domain" description="CCHC-type" evidence="2">
    <location>
        <begin position="83"/>
        <end position="99"/>
    </location>
</feature>
<dbReference type="Gene3D" id="4.10.60.10">
    <property type="entry name" value="Zinc finger, CCHC-type"/>
    <property type="match status" value="1"/>
</dbReference>
<keyword evidence="1" id="KW-0862">Zinc</keyword>
<dbReference type="GO" id="GO:0008270">
    <property type="term" value="F:zinc ion binding"/>
    <property type="evidence" value="ECO:0007669"/>
    <property type="project" value="UniProtKB-KW"/>
</dbReference>
<comment type="caution">
    <text evidence="3">The sequence shown here is derived from an EMBL/GenBank/DDBJ whole genome shotgun (WGS) entry which is preliminary data.</text>
</comment>
<dbReference type="Pfam" id="PF00098">
    <property type="entry name" value="zf-CCHC"/>
    <property type="match status" value="1"/>
</dbReference>
<dbReference type="InterPro" id="IPR036875">
    <property type="entry name" value="Znf_CCHC_sf"/>
</dbReference>
<accession>A0AAN7Z880</accession>
<dbReference type="InterPro" id="IPR001878">
    <property type="entry name" value="Znf_CCHC"/>
</dbReference>
<dbReference type="PROSITE" id="PS50158">
    <property type="entry name" value="ZF_CCHC"/>
    <property type="match status" value="1"/>
</dbReference>
<evidence type="ECO:0000313" key="4">
    <source>
        <dbReference type="Proteomes" id="UP001329430"/>
    </source>
</evidence>
<evidence type="ECO:0000259" key="2">
    <source>
        <dbReference type="PROSITE" id="PS50158"/>
    </source>
</evidence>
<dbReference type="SMART" id="SM00343">
    <property type="entry name" value="ZnF_C2HC"/>
    <property type="match status" value="3"/>
</dbReference>
<dbReference type="EMBL" id="JAVRBK010000009">
    <property type="protein sequence ID" value="KAK5639440.1"/>
    <property type="molecule type" value="Genomic_DNA"/>
</dbReference>
<name>A0AAN7Z880_9COLE</name>
<keyword evidence="1" id="KW-0863">Zinc-finger</keyword>